<accession>A0A1N6M5T6</accession>
<dbReference type="Proteomes" id="UP000184774">
    <property type="component" value="Unassembled WGS sequence"/>
</dbReference>
<name>A0A1N6M5T6_9VIBR</name>
<dbReference type="OrthoDB" id="6387485at2"/>
<sequence length="136" mass="15927">MLVEVQSDLLEHETIDPSILDHLSDLPEEKNGWPALLLEIRAVLSQELSRHHIENEKLPLQLSLAIGQYLGGAQFYLPRGDALKRFIRDIEIWDAFRGNNTRQLARQYHLTEKTIYEIVARMRKIEQQRRQPDLFG</sequence>
<protein>
    <submittedName>
        <fullName evidence="2">Mor transcription activator family protein</fullName>
    </submittedName>
</protein>
<evidence type="ECO:0000313" key="3">
    <source>
        <dbReference type="Proteomes" id="UP000184774"/>
    </source>
</evidence>
<evidence type="ECO:0000259" key="1">
    <source>
        <dbReference type="Pfam" id="PF08765"/>
    </source>
</evidence>
<dbReference type="PANTHER" id="PTHR37812">
    <property type="entry name" value="MU-LIKE PROPHAGE FLUMU PROTEIN C"/>
    <property type="match status" value="1"/>
</dbReference>
<gene>
    <name evidence="2" type="ORF">VSP9026_02541</name>
</gene>
<dbReference type="EMBL" id="FSSB01000016">
    <property type="protein sequence ID" value="SIO94811.1"/>
    <property type="molecule type" value="Genomic_DNA"/>
</dbReference>
<proteinExistence type="predicted"/>
<dbReference type="Gene3D" id="1.10.10.60">
    <property type="entry name" value="Homeodomain-like"/>
    <property type="match status" value="2"/>
</dbReference>
<dbReference type="PANTHER" id="PTHR37812:SF1">
    <property type="entry name" value="MU-LIKE PROPHAGE FLUMU PROTEIN C"/>
    <property type="match status" value="1"/>
</dbReference>
<reference evidence="2 3" key="1">
    <citation type="submission" date="2016-12" db="EMBL/GenBank/DDBJ databases">
        <authorList>
            <person name="Song W.-J."/>
            <person name="Kurnit D.M."/>
        </authorList>
    </citation>
    <scope>NUCLEOTIDE SEQUENCE [LARGE SCALE GENOMIC DNA]</scope>
    <source>
        <strain evidence="2 3">CECT 9026</strain>
    </source>
</reference>
<dbReference type="AlphaFoldDB" id="A0A1N6M5T6"/>
<dbReference type="InterPro" id="IPR052411">
    <property type="entry name" value="c-mor_Regulatory_Protein"/>
</dbReference>
<dbReference type="Pfam" id="PF08765">
    <property type="entry name" value="Mor"/>
    <property type="match status" value="1"/>
</dbReference>
<dbReference type="InterPro" id="IPR009057">
    <property type="entry name" value="Homeodomain-like_sf"/>
</dbReference>
<dbReference type="RefSeq" id="WP_083602667.1">
    <property type="nucleotide sequence ID" value="NZ_AP024907.1"/>
</dbReference>
<feature type="domain" description="Mor transcription activator" evidence="1">
    <location>
        <begin position="33"/>
        <end position="134"/>
    </location>
</feature>
<evidence type="ECO:0000313" key="2">
    <source>
        <dbReference type="EMBL" id="SIO94811.1"/>
    </source>
</evidence>
<organism evidence="2 3">
    <name type="scientific">Vibrio spartinae</name>
    <dbReference type="NCBI Taxonomy" id="1918945"/>
    <lineage>
        <taxon>Bacteria</taxon>
        <taxon>Pseudomonadati</taxon>
        <taxon>Pseudomonadota</taxon>
        <taxon>Gammaproteobacteria</taxon>
        <taxon>Vibrionales</taxon>
        <taxon>Vibrionaceae</taxon>
        <taxon>Vibrio</taxon>
    </lineage>
</organism>
<dbReference type="SUPFAM" id="SSF46689">
    <property type="entry name" value="Homeodomain-like"/>
    <property type="match status" value="1"/>
</dbReference>
<dbReference type="InterPro" id="IPR014875">
    <property type="entry name" value="Mor_transcription_activator"/>
</dbReference>